<accession>A0A090IBZ1</accession>
<evidence type="ECO:0000313" key="3">
    <source>
        <dbReference type="EMBL" id="CED56939.1"/>
    </source>
</evidence>
<dbReference type="PATRIC" id="fig|80852.17.peg.3046"/>
<evidence type="ECO:0000313" key="4">
    <source>
        <dbReference type="Proteomes" id="UP000032427"/>
    </source>
</evidence>
<protein>
    <submittedName>
        <fullName evidence="3">Putative exported protein</fullName>
    </submittedName>
</protein>
<dbReference type="Proteomes" id="UP000032427">
    <property type="component" value="Chromosome 2"/>
</dbReference>
<dbReference type="PANTHER" id="PTHR38037:SF2">
    <property type="entry name" value="ATP-DEPENDENT ZINC PROTEASE DOMAIN-CONTAINING PROTEIN-RELATED"/>
    <property type="match status" value="1"/>
</dbReference>
<dbReference type="STRING" id="80852.AWOD_II_0291"/>
<feature type="signal peptide" evidence="1">
    <location>
        <begin position="1"/>
        <end position="19"/>
    </location>
</feature>
<dbReference type="InterPro" id="IPR021109">
    <property type="entry name" value="Peptidase_aspartic_dom_sf"/>
</dbReference>
<evidence type="ECO:0000259" key="2">
    <source>
        <dbReference type="Pfam" id="PF05618"/>
    </source>
</evidence>
<reference evidence="4" key="1">
    <citation type="submission" date="2014-09" db="EMBL/GenBank/DDBJ databases">
        <authorList>
            <person name="Hjerde E."/>
        </authorList>
    </citation>
    <scope>NUCLEOTIDE SEQUENCE [LARGE SCALE GENOMIC DNA]</scope>
    <source>
        <strain evidence="4">06/09/139</strain>
    </source>
</reference>
<name>A0A090IBZ1_9GAMM</name>
<proteinExistence type="predicted"/>
<gene>
    <name evidence="3" type="ORF">AWOD_II_0291</name>
</gene>
<dbReference type="SUPFAM" id="SSF50630">
    <property type="entry name" value="Acid proteases"/>
    <property type="match status" value="1"/>
</dbReference>
<dbReference type="KEGG" id="awd:AWOD_II_0291"/>
<dbReference type="HOGENOM" id="CLU_099424_0_2_6"/>
<organism evidence="3 4">
    <name type="scientific">Aliivibrio wodanis</name>
    <dbReference type="NCBI Taxonomy" id="80852"/>
    <lineage>
        <taxon>Bacteria</taxon>
        <taxon>Pseudomonadati</taxon>
        <taxon>Pseudomonadota</taxon>
        <taxon>Gammaproteobacteria</taxon>
        <taxon>Vibrionales</taxon>
        <taxon>Vibrionaceae</taxon>
        <taxon>Aliivibrio</taxon>
    </lineage>
</organism>
<sequence>MKKCILTLCLLILSTSSFADEICSNKTIVGQIETIHIKELNSDYQARIDTGAATTSIHATNIEIVGQKEESDNMRDHLGDTVKFTTYNENNEASEHTGRIIKVSKIRNAQGVERRYAVRMHLEFDGKDKKIAVNLRDRSKLDYKLLIGRNWLEGDYLVDVERNAE</sequence>
<dbReference type="InterPro" id="IPR008503">
    <property type="entry name" value="Asp_endopeptidase"/>
</dbReference>
<dbReference type="EMBL" id="LN554847">
    <property type="protein sequence ID" value="CED56939.1"/>
    <property type="molecule type" value="Genomic_DNA"/>
</dbReference>
<dbReference type="Gene3D" id="2.40.70.10">
    <property type="entry name" value="Acid Proteases"/>
    <property type="match status" value="1"/>
</dbReference>
<dbReference type="Pfam" id="PF05618">
    <property type="entry name" value="Zn_protease"/>
    <property type="match status" value="1"/>
</dbReference>
<feature type="domain" description="Retropepsin-like aspartic endopeptidase" evidence="2">
    <location>
        <begin position="28"/>
        <end position="163"/>
    </location>
</feature>
<dbReference type="AlphaFoldDB" id="A0A090IBZ1"/>
<dbReference type="OrthoDB" id="5819749at2"/>
<keyword evidence="1" id="KW-0732">Signal</keyword>
<feature type="chain" id="PRO_5001857290" evidence="1">
    <location>
        <begin position="20"/>
        <end position="165"/>
    </location>
</feature>
<keyword evidence="4" id="KW-1185">Reference proteome</keyword>
<evidence type="ECO:0000256" key="1">
    <source>
        <dbReference type="SAM" id="SignalP"/>
    </source>
</evidence>
<dbReference type="PANTHER" id="PTHR38037">
    <property type="entry name" value="ZN_PROTEASE DOMAIN-CONTAINING PROTEIN"/>
    <property type="match status" value="1"/>
</dbReference>
<dbReference type="GeneID" id="28542539"/>